<dbReference type="InterPro" id="IPR001345">
    <property type="entry name" value="PG/BPGM_mutase_AS"/>
</dbReference>
<proteinExistence type="predicted"/>
<dbReference type="EMBL" id="JBBXMP010000029">
    <property type="protein sequence ID" value="KAL0067077.1"/>
    <property type="molecule type" value="Genomic_DNA"/>
</dbReference>
<reference evidence="3 4" key="1">
    <citation type="submission" date="2024-05" db="EMBL/GenBank/DDBJ databases">
        <title>A draft genome resource for the thread blight pathogen Marasmius tenuissimus strain MS-2.</title>
        <authorList>
            <person name="Yulfo-Soto G.E."/>
            <person name="Baruah I.K."/>
            <person name="Amoako-Attah I."/>
            <person name="Bukari Y."/>
            <person name="Meinhardt L.W."/>
            <person name="Bailey B.A."/>
            <person name="Cohen S.P."/>
        </authorList>
    </citation>
    <scope>NUCLEOTIDE SEQUENCE [LARGE SCALE GENOMIC DNA]</scope>
    <source>
        <strain evidence="3 4">MS-2</strain>
    </source>
</reference>
<evidence type="ECO:0000313" key="4">
    <source>
        <dbReference type="Proteomes" id="UP001437256"/>
    </source>
</evidence>
<dbReference type="PANTHER" id="PTHR46517">
    <property type="entry name" value="FRUCTOSE-2,6-BISPHOSPHATASE TIGAR"/>
    <property type="match status" value="1"/>
</dbReference>
<name>A0ABR3A3D7_9AGAR</name>
<dbReference type="Proteomes" id="UP001437256">
    <property type="component" value="Unassembled WGS sequence"/>
</dbReference>
<dbReference type="PANTHER" id="PTHR46517:SF1">
    <property type="entry name" value="FRUCTOSE-2,6-BISPHOSPHATASE TIGAR"/>
    <property type="match status" value="1"/>
</dbReference>
<accession>A0ABR3A3D7</accession>
<dbReference type="InterPro" id="IPR013078">
    <property type="entry name" value="His_Pase_superF_clade-1"/>
</dbReference>
<dbReference type="SMART" id="SM00855">
    <property type="entry name" value="PGAM"/>
    <property type="match status" value="1"/>
</dbReference>
<dbReference type="InterPro" id="IPR029033">
    <property type="entry name" value="His_PPase_superfam"/>
</dbReference>
<dbReference type="InterPro" id="IPR051695">
    <property type="entry name" value="Phosphoglycerate_Mutase"/>
</dbReference>
<dbReference type="Gene3D" id="3.40.50.1240">
    <property type="entry name" value="Phosphoglycerate mutase-like"/>
    <property type="match status" value="1"/>
</dbReference>
<keyword evidence="1" id="KW-0378">Hydrolase</keyword>
<feature type="compositionally biased region" description="Polar residues" evidence="2">
    <location>
        <begin position="149"/>
        <end position="162"/>
    </location>
</feature>
<evidence type="ECO:0000313" key="3">
    <source>
        <dbReference type="EMBL" id="KAL0067077.1"/>
    </source>
</evidence>
<dbReference type="CDD" id="cd07067">
    <property type="entry name" value="HP_PGM_like"/>
    <property type="match status" value="1"/>
</dbReference>
<feature type="region of interest" description="Disordered" evidence="2">
    <location>
        <begin position="138"/>
        <end position="162"/>
    </location>
</feature>
<organism evidence="3 4">
    <name type="scientific">Marasmius tenuissimus</name>
    <dbReference type="NCBI Taxonomy" id="585030"/>
    <lineage>
        <taxon>Eukaryota</taxon>
        <taxon>Fungi</taxon>
        <taxon>Dikarya</taxon>
        <taxon>Basidiomycota</taxon>
        <taxon>Agaricomycotina</taxon>
        <taxon>Agaricomycetes</taxon>
        <taxon>Agaricomycetidae</taxon>
        <taxon>Agaricales</taxon>
        <taxon>Marasmiineae</taxon>
        <taxon>Marasmiaceae</taxon>
        <taxon>Marasmius</taxon>
    </lineage>
</organism>
<evidence type="ECO:0008006" key="5">
    <source>
        <dbReference type="Google" id="ProtNLM"/>
    </source>
</evidence>
<evidence type="ECO:0000256" key="2">
    <source>
        <dbReference type="SAM" id="MobiDB-lite"/>
    </source>
</evidence>
<comment type="caution">
    <text evidence="3">The sequence shown here is derived from an EMBL/GenBank/DDBJ whole genome shotgun (WGS) entry which is preliminary data.</text>
</comment>
<sequence length="273" mass="29848">MPTVRLYIIRHGETHENRVGIIQGHMDTQLNEQGISQAAVVAATMEKAPLTDAWSSDLQRAVKTAEIIIEKHPGLRLVSTKKLRERGLGHLEGKHHTEKRKLLSQFPGGVDPAAEGVGAMHERLMNWWDTEVLGLTKTPVPSRTGPASGHSSNDVAQQESTTADTHHVLVVSHGGFIGSLVNRLIETGRISSGRTQPLRGSDFICFNTSITTVDVDEEGRGNLVKYGDISHMLQAVKEGKVLDRNVDVPLEGRKAESGEWVAEPRQSLAVDRS</sequence>
<protein>
    <recommendedName>
        <fullName evidence="5">Phosphoglycerate mutase-like protein</fullName>
    </recommendedName>
</protein>
<dbReference type="SUPFAM" id="SSF53254">
    <property type="entry name" value="Phosphoglycerate mutase-like"/>
    <property type="match status" value="1"/>
</dbReference>
<evidence type="ECO:0000256" key="1">
    <source>
        <dbReference type="ARBA" id="ARBA00022801"/>
    </source>
</evidence>
<dbReference type="Pfam" id="PF00300">
    <property type="entry name" value="His_Phos_1"/>
    <property type="match status" value="1"/>
</dbReference>
<keyword evidence="4" id="KW-1185">Reference proteome</keyword>
<gene>
    <name evidence="3" type="ORF">AAF712_005864</name>
</gene>
<dbReference type="PROSITE" id="PS00175">
    <property type="entry name" value="PG_MUTASE"/>
    <property type="match status" value="1"/>
</dbReference>